<accession>A0A699KRU9</accession>
<dbReference type="EMBL" id="BKCJ010537631">
    <property type="protein sequence ID" value="GFB03279.1"/>
    <property type="molecule type" value="Genomic_DNA"/>
</dbReference>
<gene>
    <name evidence="1" type="ORF">Tci_675250</name>
</gene>
<name>A0A699KRU9_TANCI</name>
<comment type="caution">
    <text evidence="1">The sequence shown here is derived from an EMBL/GenBank/DDBJ whole genome shotgun (WGS) entry which is preliminary data.</text>
</comment>
<protein>
    <submittedName>
        <fullName evidence="1">Uncharacterized protein</fullName>
    </submittedName>
</protein>
<proteinExistence type="predicted"/>
<feature type="non-terminal residue" evidence="1">
    <location>
        <position position="366"/>
    </location>
</feature>
<dbReference type="AlphaFoldDB" id="A0A699KRU9"/>
<sequence length="366" mass="42461">NKETQEAEDLKKRLEVVDDEDDDVIIEATPLARKLILFVKRRYPLSRFTLEQLVNVTRLQVEEESEMSLELLRFTRQQAFLVTADVPKIYMREFWATATVHHHSIRFKMDNKKHIINLESFREMLHNCPRLPHQLFVEPLFEEEIIAFIFFLGHSGAIRKLTDVNINKLHQPWRSFAAIINKYLTRKSSGYDSLDFVYQVEHNDTKKTNEMYYPRFTKVIIYHFMSKDPSIPRRNKVNWHYVRDDHMFTTIKLVSIHQNTQQFSALLPIELTNKDIMNSNAYKEYYVVATGATPPKPKASVRKTRSSSDITVTPLTAAAGPRLTTSKKGKQAAKASKAKILSALSEVAMTEAQQLKLATKKSMKQT</sequence>
<feature type="non-terminal residue" evidence="1">
    <location>
        <position position="1"/>
    </location>
</feature>
<evidence type="ECO:0000313" key="1">
    <source>
        <dbReference type="EMBL" id="GFB03279.1"/>
    </source>
</evidence>
<organism evidence="1">
    <name type="scientific">Tanacetum cinerariifolium</name>
    <name type="common">Dalmatian daisy</name>
    <name type="synonym">Chrysanthemum cinerariifolium</name>
    <dbReference type="NCBI Taxonomy" id="118510"/>
    <lineage>
        <taxon>Eukaryota</taxon>
        <taxon>Viridiplantae</taxon>
        <taxon>Streptophyta</taxon>
        <taxon>Embryophyta</taxon>
        <taxon>Tracheophyta</taxon>
        <taxon>Spermatophyta</taxon>
        <taxon>Magnoliopsida</taxon>
        <taxon>eudicotyledons</taxon>
        <taxon>Gunneridae</taxon>
        <taxon>Pentapetalae</taxon>
        <taxon>asterids</taxon>
        <taxon>campanulids</taxon>
        <taxon>Asterales</taxon>
        <taxon>Asteraceae</taxon>
        <taxon>Asteroideae</taxon>
        <taxon>Anthemideae</taxon>
        <taxon>Anthemidinae</taxon>
        <taxon>Tanacetum</taxon>
    </lineage>
</organism>
<reference evidence="1" key="1">
    <citation type="journal article" date="2019" name="Sci. Rep.">
        <title>Draft genome of Tanacetum cinerariifolium, the natural source of mosquito coil.</title>
        <authorList>
            <person name="Yamashiro T."/>
            <person name="Shiraishi A."/>
            <person name="Satake H."/>
            <person name="Nakayama K."/>
        </authorList>
    </citation>
    <scope>NUCLEOTIDE SEQUENCE</scope>
</reference>